<reference evidence="2" key="2">
    <citation type="journal article" date="2007" name="Science">
        <title>Draft genome sequence of the sexually transmitted pathogen Trichomonas vaginalis.</title>
        <authorList>
            <person name="Carlton J.M."/>
            <person name="Hirt R.P."/>
            <person name="Silva J.C."/>
            <person name="Delcher A.L."/>
            <person name="Schatz M."/>
            <person name="Zhao Q."/>
            <person name="Wortman J.R."/>
            <person name="Bidwell S.L."/>
            <person name="Alsmark U.C.M."/>
            <person name="Besteiro S."/>
            <person name="Sicheritz-Ponten T."/>
            <person name="Noel C.J."/>
            <person name="Dacks J.B."/>
            <person name="Foster P.G."/>
            <person name="Simillion C."/>
            <person name="Van de Peer Y."/>
            <person name="Miranda-Saavedra D."/>
            <person name="Barton G.J."/>
            <person name="Westrop G.D."/>
            <person name="Mueller S."/>
            <person name="Dessi D."/>
            <person name="Fiori P.L."/>
            <person name="Ren Q."/>
            <person name="Paulsen I."/>
            <person name="Zhang H."/>
            <person name="Bastida-Corcuera F.D."/>
            <person name="Simoes-Barbosa A."/>
            <person name="Brown M.T."/>
            <person name="Hayes R.D."/>
            <person name="Mukherjee M."/>
            <person name="Okumura C.Y."/>
            <person name="Schneider R."/>
            <person name="Smith A.J."/>
            <person name="Vanacova S."/>
            <person name="Villalvazo M."/>
            <person name="Haas B.J."/>
            <person name="Pertea M."/>
            <person name="Feldblyum T.V."/>
            <person name="Utterback T.R."/>
            <person name="Shu C.L."/>
            <person name="Osoegawa K."/>
            <person name="de Jong P.J."/>
            <person name="Hrdy I."/>
            <person name="Horvathova L."/>
            <person name="Zubacova Z."/>
            <person name="Dolezal P."/>
            <person name="Malik S.B."/>
            <person name="Logsdon J.M. Jr."/>
            <person name="Henze K."/>
            <person name="Gupta A."/>
            <person name="Wang C.C."/>
            <person name="Dunne R.L."/>
            <person name="Upcroft J.A."/>
            <person name="Upcroft P."/>
            <person name="White O."/>
            <person name="Salzberg S.L."/>
            <person name="Tang P."/>
            <person name="Chiu C.-H."/>
            <person name="Lee Y.-S."/>
            <person name="Embley T.M."/>
            <person name="Coombs G.H."/>
            <person name="Mottram J.C."/>
            <person name="Tachezy J."/>
            <person name="Fraser-Liggett C.M."/>
            <person name="Johnson P.J."/>
        </authorList>
    </citation>
    <scope>NUCLEOTIDE SEQUENCE [LARGE SCALE GENOMIC DNA]</scope>
    <source>
        <strain evidence="2">G3</strain>
    </source>
</reference>
<dbReference type="KEGG" id="tva:4768420"/>
<sequence>MFGVFACITCSIRNNRTLLDEDNFKDCPTIVDRELKGRYKEITLKAGECREVSYYSYAFGSESDISVDLYKLSDLTKPIKTVKNPLFYNNPMMGPDEKYTATLKCTDSTKECKVQLKTEGFPSFAGDNEGTMIDGRIYLTSIKSGKIEVNLKPEVRVYPVLLNNNTIKIVGEPKDKVQIFNVADEPDDKTRSPNEITITAPGTAFSGLNIGEKEAKATFTYESTKEGNKLWFPEFAGWIPQRADLFTLDDLKNEAPSNGKIGAAAIAGIAIGVIVVVGIIVGVLVWLFVFKAKKEDNADAP</sequence>
<gene>
    <name evidence="2" type="ORF">TVAG_483970</name>
</gene>
<organism evidence="2 3">
    <name type="scientific">Trichomonas vaginalis (strain ATCC PRA-98 / G3)</name>
    <dbReference type="NCBI Taxonomy" id="412133"/>
    <lineage>
        <taxon>Eukaryota</taxon>
        <taxon>Metamonada</taxon>
        <taxon>Parabasalia</taxon>
        <taxon>Trichomonadida</taxon>
        <taxon>Trichomonadidae</taxon>
        <taxon>Trichomonas</taxon>
    </lineage>
</organism>
<reference evidence="2" key="1">
    <citation type="submission" date="2006-10" db="EMBL/GenBank/DDBJ databases">
        <authorList>
            <person name="Amadeo P."/>
            <person name="Zhao Q."/>
            <person name="Wortman J."/>
            <person name="Fraser-Liggett C."/>
            <person name="Carlton J."/>
        </authorList>
    </citation>
    <scope>NUCLEOTIDE SEQUENCE</scope>
    <source>
        <strain evidence="2">G3</strain>
    </source>
</reference>
<name>A2EA40_TRIV3</name>
<proteinExistence type="predicted"/>
<dbReference type="AlphaFoldDB" id="A2EA40"/>
<dbReference type="VEuPathDB" id="TrichDB:TVAG_483970"/>
<evidence type="ECO:0000313" key="2">
    <source>
        <dbReference type="EMBL" id="EAY10486.1"/>
    </source>
</evidence>
<dbReference type="RefSeq" id="XP_001322709.1">
    <property type="nucleotide sequence ID" value="XM_001322674.1"/>
</dbReference>
<keyword evidence="1" id="KW-0812">Transmembrane</keyword>
<dbReference type="PANTHER" id="PTHR16861">
    <property type="entry name" value="GLYCOPROTEIN 38"/>
    <property type="match status" value="1"/>
</dbReference>
<evidence type="ECO:0000313" key="3">
    <source>
        <dbReference type="Proteomes" id="UP000001542"/>
    </source>
</evidence>
<dbReference type="EMBL" id="DS113337">
    <property type="protein sequence ID" value="EAY10486.1"/>
    <property type="molecule type" value="Genomic_DNA"/>
</dbReference>
<dbReference type="PANTHER" id="PTHR16861:SF4">
    <property type="entry name" value="SH3 DOMAIN PROTEIN (AFU_ORTHOLOGUE AFUA_1G13610)"/>
    <property type="match status" value="1"/>
</dbReference>
<dbReference type="InParanoid" id="A2EA40"/>
<keyword evidence="1" id="KW-1133">Transmembrane helix</keyword>
<dbReference type="SMR" id="A2EA40"/>
<protein>
    <submittedName>
        <fullName evidence="2">Uncharacterized protein</fullName>
    </submittedName>
</protein>
<evidence type="ECO:0000256" key="1">
    <source>
        <dbReference type="SAM" id="Phobius"/>
    </source>
</evidence>
<dbReference type="Proteomes" id="UP000001542">
    <property type="component" value="Unassembled WGS sequence"/>
</dbReference>
<accession>A2EA40</accession>
<dbReference type="VEuPathDB" id="TrichDB:TVAGG3_0980870"/>
<keyword evidence="3" id="KW-1185">Reference proteome</keyword>
<keyword evidence="1" id="KW-0472">Membrane</keyword>
<feature type="transmembrane region" description="Helical" evidence="1">
    <location>
        <begin position="261"/>
        <end position="289"/>
    </location>
</feature>